<reference evidence="2" key="1">
    <citation type="journal article" date="2019" name="G3 (Bethesda)">
        <title>Genome Assemblies of Two Rare Opportunistic Yeast Pathogens: Diutina rugosa (syn. Candida rugosa) and Trichomonascus ciferrii (syn. Candida ciferrii).</title>
        <authorList>
            <person name="Mixao V."/>
            <person name="Saus E."/>
            <person name="Hansen A.P."/>
            <person name="Lass-Florl C."/>
            <person name="Gabaldon T."/>
        </authorList>
    </citation>
    <scope>NUCLEOTIDE SEQUENCE</scope>
    <source>
        <strain evidence="2">CBS 4856</strain>
    </source>
</reference>
<organism evidence="2 3">
    <name type="scientific">Trichomonascus ciferrii</name>
    <dbReference type="NCBI Taxonomy" id="44093"/>
    <lineage>
        <taxon>Eukaryota</taxon>
        <taxon>Fungi</taxon>
        <taxon>Dikarya</taxon>
        <taxon>Ascomycota</taxon>
        <taxon>Saccharomycotina</taxon>
        <taxon>Dipodascomycetes</taxon>
        <taxon>Dipodascales</taxon>
        <taxon>Trichomonascaceae</taxon>
        <taxon>Trichomonascus</taxon>
        <taxon>Trichomonascus ciferrii complex</taxon>
    </lineage>
</organism>
<accession>A0A642UV12</accession>
<dbReference type="AlphaFoldDB" id="A0A642UV12"/>
<evidence type="ECO:0000256" key="1">
    <source>
        <dbReference type="SAM" id="Phobius"/>
    </source>
</evidence>
<dbReference type="Proteomes" id="UP000761534">
    <property type="component" value="Unassembled WGS sequence"/>
</dbReference>
<keyword evidence="1" id="KW-0812">Transmembrane</keyword>
<comment type="caution">
    <text evidence="2">The sequence shown here is derived from an EMBL/GenBank/DDBJ whole genome shotgun (WGS) entry which is preliminary data.</text>
</comment>
<protein>
    <submittedName>
        <fullName evidence="2">Uncharacterized protein</fullName>
    </submittedName>
</protein>
<dbReference type="VEuPathDB" id="FungiDB:TRICI_005196"/>
<evidence type="ECO:0000313" key="2">
    <source>
        <dbReference type="EMBL" id="KAA8906013.1"/>
    </source>
</evidence>
<dbReference type="OrthoDB" id="5965014at2759"/>
<evidence type="ECO:0000313" key="3">
    <source>
        <dbReference type="Proteomes" id="UP000761534"/>
    </source>
</evidence>
<proteinExistence type="predicted"/>
<keyword evidence="3" id="KW-1185">Reference proteome</keyword>
<dbReference type="EMBL" id="SWFS01000404">
    <property type="protein sequence ID" value="KAA8906013.1"/>
    <property type="molecule type" value="Genomic_DNA"/>
</dbReference>
<name>A0A642UV12_9ASCO</name>
<feature type="transmembrane region" description="Helical" evidence="1">
    <location>
        <begin position="25"/>
        <end position="45"/>
    </location>
</feature>
<gene>
    <name evidence="2" type="ORF">TRICI_005196</name>
</gene>
<feature type="transmembrane region" description="Helical" evidence="1">
    <location>
        <begin position="57"/>
        <end position="76"/>
    </location>
</feature>
<sequence>MEMKTQQETGNVKESIRAIESKRRLLVRVLLDIFCVGLIYTYIYIHGSGTLKGTPGGVEVFAFTVYGIKAHLLLLVHTAQLFDCKNNQNGSIQSQIIDSCNLATTVALSLFFNNL</sequence>
<keyword evidence="1" id="KW-0472">Membrane</keyword>
<keyword evidence="1" id="KW-1133">Transmembrane helix</keyword>